<proteinExistence type="predicted"/>
<organism evidence="2 3">
    <name type="scientific">Streptacidiphilus monticola</name>
    <dbReference type="NCBI Taxonomy" id="2161674"/>
    <lineage>
        <taxon>Bacteria</taxon>
        <taxon>Bacillati</taxon>
        <taxon>Actinomycetota</taxon>
        <taxon>Actinomycetes</taxon>
        <taxon>Kitasatosporales</taxon>
        <taxon>Streptomycetaceae</taxon>
        <taxon>Streptacidiphilus</taxon>
    </lineage>
</organism>
<keyword evidence="3" id="KW-1185">Reference proteome</keyword>
<feature type="transmembrane region" description="Helical" evidence="1">
    <location>
        <begin position="30"/>
        <end position="51"/>
    </location>
</feature>
<evidence type="ECO:0000313" key="3">
    <source>
        <dbReference type="Proteomes" id="UP001596174"/>
    </source>
</evidence>
<name>A0ABW1FYR3_9ACTN</name>
<evidence type="ECO:0000256" key="1">
    <source>
        <dbReference type="SAM" id="Phobius"/>
    </source>
</evidence>
<dbReference type="Proteomes" id="UP001596174">
    <property type="component" value="Unassembled WGS sequence"/>
</dbReference>
<keyword evidence="1" id="KW-0472">Membrane</keyword>
<dbReference type="Pfam" id="PF18919">
    <property type="entry name" value="DUF5670"/>
    <property type="match status" value="1"/>
</dbReference>
<gene>
    <name evidence="2" type="ORF">ACFP3V_07990</name>
</gene>
<evidence type="ECO:0000313" key="2">
    <source>
        <dbReference type="EMBL" id="MFC5907158.1"/>
    </source>
</evidence>
<comment type="caution">
    <text evidence="2">The sequence shown here is derived from an EMBL/GenBank/DDBJ whole genome shotgun (WGS) entry which is preliminary data.</text>
</comment>
<keyword evidence="1" id="KW-1133">Transmembrane helix</keyword>
<dbReference type="RefSeq" id="WP_380581296.1">
    <property type="nucleotide sequence ID" value="NZ_JBHSQJ010000026.1"/>
</dbReference>
<keyword evidence="1" id="KW-0812">Transmembrane</keyword>
<dbReference type="InterPro" id="IPR043727">
    <property type="entry name" value="Lmo0937-like"/>
</dbReference>
<reference evidence="3" key="1">
    <citation type="journal article" date="2019" name="Int. J. Syst. Evol. Microbiol.">
        <title>The Global Catalogue of Microorganisms (GCM) 10K type strain sequencing project: providing services to taxonomists for standard genome sequencing and annotation.</title>
        <authorList>
            <consortium name="The Broad Institute Genomics Platform"/>
            <consortium name="The Broad Institute Genome Sequencing Center for Infectious Disease"/>
            <person name="Wu L."/>
            <person name="Ma J."/>
        </authorList>
    </citation>
    <scope>NUCLEOTIDE SEQUENCE [LARGE SCALE GENOMIC DNA]</scope>
    <source>
        <strain evidence="3">JCM 4816</strain>
    </source>
</reference>
<accession>A0ABW1FYR3</accession>
<sequence>MGPLLLVLLLALILGGIGFAVHVLWWIALIVLVLWVVGFFARSAGGGGRWYRW</sequence>
<dbReference type="EMBL" id="JBHSQJ010000026">
    <property type="protein sequence ID" value="MFC5907158.1"/>
    <property type="molecule type" value="Genomic_DNA"/>
</dbReference>
<protein>
    <submittedName>
        <fullName evidence="2">DUF5670 family protein</fullName>
    </submittedName>
</protein>